<accession>A0ABD3I1Q5</accession>
<evidence type="ECO:0000313" key="2">
    <source>
        <dbReference type="Proteomes" id="UP001633002"/>
    </source>
</evidence>
<dbReference type="EMBL" id="JBJQOH010000002">
    <property type="protein sequence ID" value="KAL3696400.1"/>
    <property type="molecule type" value="Genomic_DNA"/>
</dbReference>
<evidence type="ECO:0000313" key="1">
    <source>
        <dbReference type="EMBL" id="KAL3696400.1"/>
    </source>
</evidence>
<keyword evidence="2" id="KW-1185">Reference proteome</keyword>
<sequence length="357" mass="40615">MAQFFPPDKIAHYTHVLETRITGDVDDSTISRIIFDTAEEVFERKRTTRNTWFTAACRDAREEALRATGDGRHSAFRKYKNFIKGVKRKYIRERQLMLAKELKQEPRSFWSRLHAPRSKSELSTAELVQYLQKLYHLPQFVGMPAASGSVCTFDTTEVEEAIRRLRSELMDTPPLETESEEERIRRDLERLFGPEDFELGTDSSEEFDTDAVVDFPSVTSVQPEELYSYLENLGILQLPFTTVESICAGVQDSVEDDPRFWGTWRTRRVKLVPGRKDSGRITYKTVVADLEDNSGEVWVSRLWTGDEVGPLVPFGALLEGKDGIYRAGIEVGSEGFTTPEDRSNQLIAPGVTLGTLI</sequence>
<proteinExistence type="predicted"/>
<gene>
    <name evidence="1" type="ORF">R1sor_010476</name>
</gene>
<comment type="caution">
    <text evidence="1">The sequence shown here is derived from an EMBL/GenBank/DDBJ whole genome shotgun (WGS) entry which is preliminary data.</text>
</comment>
<reference evidence="1 2" key="1">
    <citation type="submission" date="2024-09" db="EMBL/GenBank/DDBJ databases">
        <title>Chromosome-scale assembly of Riccia sorocarpa.</title>
        <authorList>
            <person name="Paukszto L."/>
        </authorList>
    </citation>
    <scope>NUCLEOTIDE SEQUENCE [LARGE SCALE GENOMIC DNA]</scope>
    <source>
        <strain evidence="1">LP-2024</strain>
        <tissue evidence="1">Aerial parts of the thallus</tissue>
    </source>
</reference>
<organism evidence="1 2">
    <name type="scientific">Riccia sorocarpa</name>
    <dbReference type="NCBI Taxonomy" id="122646"/>
    <lineage>
        <taxon>Eukaryota</taxon>
        <taxon>Viridiplantae</taxon>
        <taxon>Streptophyta</taxon>
        <taxon>Embryophyta</taxon>
        <taxon>Marchantiophyta</taxon>
        <taxon>Marchantiopsida</taxon>
        <taxon>Marchantiidae</taxon>
        <taxon>Marchantiales</taxon>
        <taxon>Ricciaceae</taxon>
        <taxon>Riccia</taxon>
    </lineage>
</organism>
<dbReference type="Proteomes" id="UP001633002">
    <property type="component" value="Unassembled WGS sequence"/>
</dbReference>
<name>A0ABD3I1Q5_9MARC</name>
<dbReference type="AlphaFoldDB" id="A0ABD3I1Q5"/>
<protein>
    <submittedName>
        <fullName evidence="1">Uncharacterized protein</fullName>
    </submittedName>
</protein>